<protein>
    <submittedName>
        <fullName evidence="2">Uncharacterized protein</fullName>
    </submittedName>
</protein>
<sequence>MPATSATGWHNSTFAVRIHRTSPARHEFVAYDTAQSAFRAATLVKPAFDASVTFLADAHATTLSRLSAPAGTQASAREGNDVSPPTKRRRRKTPRTNAAAFENESSESGEQEEAERAAALDNESSESGKQDEVKSAAAVGTESRKLEGKRAAAVDNESTAVEDDSDEDGEDAAAESALFVADAGAPTWKAAADIVVASAPKNDQKLWTWTARRFKALLGAIAPQIENAHASALKAYEGHNWSQPSAAAEACLDKIRGAIRRAFMGPSSRRRARTRHPAREQCVGARHRRALSGKTVFQIAIMRIGMLALIDDGSVYHWGCLWIPISRK</sequence>
<dbReference type="EMBL" id="JADGJQ010000111">
    <property type="protein sequence ID" value="KAJ3169072.1"/>
    <property type="molecule type" value="Genomic_DNA"/>
</dbReference>
<name>A0AAD5TC14_9FUNG</name>
<dbReference type="Proteomes" id="UP001212152">
    <property type="component" value="Unassembled WGS sequence"/>
</dbReference>
<feature type="compositionally biased region" description="Acidic residues" evidence="1">
    <location>
        <begin position="104"/>
        <end position="113"/>
    </location>
</feature>
<gene>
    <name evidence="2" type="ORF">HDU87_000857</name>
</gene>
<proteinExistence type="predicted"/>
<organism evidence="2 3">
    <name type="scientific">Geranomyces variabilis</name>
    <dbReference type="NCBI Taxonomy" id="109894"/>
    <lineage>
        <taxon>Eukaryota</taxon>
        <taxon>Fungi</taxon>
        <taxon>Fungi incertae sedis</taxon>
        <taxon>Chytridiomycota</taxon>
        <taxon>Chytridiomycota incertae sedis</taxon>
        <taxon>Chytridiomycetes</taxon>
        <taxon>Spizellomycetales</taxon>
        <taxon>Powellomycetaceae</taxon>
        <taxon>Geranomyces</taxon>
    </lineage>
</organism>
<keyword evidence="3" id="KW-1185">Reference proteome</keyword>
<evidence type="ECO:0000313" key="2">
    <source>
        <dbReference type="EMBL" id="KAJ3169072.1"/>
    </source>
</evidence>
<feature type="region of interest" description="Disordered" evidence="1">
    <location>
        <begin position="67"/>
        <end position="172"/>
    </location>
</feature>
<accession>A0AAD5TC14</accession>
<reference evidence="2" key="1">
    <citation type="submission" date="2020-05" db="EMBL/GenBank/DDBJ databases">
        <title>Phylogenomic resolution of chytrid fungi.</title>
        <authorList>
            <person name="Stajich J.E."/>
            <person name="Amses K."/>
            <person name="Simmons R."/>
            <person name="Seto K."/>
            <person name="Myers J."/>
            <person name="Bonds A."/>
            <person name="Quandt C.A."/>
            <person name="Barry K."/>
            <person name="Liu P."/>
            <person name="Grigoriev I."/>
            <person name="Longcore J.E."/>
            <person name="James T.Y."/>
        </authorList>
    </citation>
    <scope>NUCLEOTIDE SEQUENCE</scope>
    <source>
        <strain evidence="2">JEL0379</strain>
    </source>
</reference>
<evidence type="ECO:0000313" key="3">
    <source>
        <dbReference type="Proteomes" id="UP001212152"/>
    </source>
</evidence>
<dbReference type="AlphaFoldDB" id="A0AAD5TC14"/>
<feature type="compositionally biased region" description="Acidic residues" evidence="1">
    <location>
        <begin position="160"/>
        <end position="172"/>
    </location>
</feature>
<comment type="caution">
    <text evidence="2">The sequence shown here is derived from an EMBL/GenBank/DDBJ whole genome shotgun (WGS) entry which is preliminary data.</text>
</comment>
<evidence type="ECO:0000256" key="1">
    <source>
        <dbReference type="SAM" id="MobiDB-lite"/>
    </source>
</evidence>
<feature type="compositionally biased region" description="Basic and acidic residues" evidence="1">
    <location>
        <begin position="142"/>
        <end position="152"/>
    </location>
</feature>